<name>A0ACA9QLD8_9GLOM</name>
<reference evidence="1" key="1">
    <citation type="submission" date="2021-06" db="EMBL/GenBank/DDBJ databases">
        <authorList>
            <person name="Kallberg Y."/>
            <person name="Tangrot J."/>
            <person name="Rosling A."/>
        </authorList>
    </citation>
    <scope>NUCLEOTIDE SEQUENCE</scope>
    <source>
        <strain evidence="1">MA461A</strain>
    </source>
</reference>
<accession>A0ACA9QLD8</accession>
<feature type="non-terminal residue" evidence="1">
    <location>
        <position position="172"/>
    </location>
</feature>
<organism evidence="1 2">
    <name type="scientific">Racocetra persica</name>
    <dbReference type="NCBI Taxonomy" id="160502"/>
    <lineage>
        <taxon>Eukaryota</taxon>
        <taxon>Fungi</taxon>
        <taxon>Fungi incertae sedis</taxon>
        <taxon>Mucoromycota</taxon>
        <taxon>Glomeromycotina</taxon>
        <taxon>Glomeromycetes</taxon>
        <taxon>Diversisporales</taxon>
        <taxon>Gigasporaceae</taxon>
        <taxon>Racocetra</taxon>
    </lineage>
</organism>
<protein>
    <submittedName>
        <fullName evidence="1">35797_t:CDS:1</fullName>
    </submittedName>
</protein>
<sequence length="172" mass="20817">MTSEQKYPGYEEITFYLMRYKKSFWGFLLCYRDTIINTTIPISHRQNLEGGWVDSEWKRYNFENYWNDIILEYKIKEDILVCETEEARIQGELLHLRYKLSEIQENIKLQNNLEMDKDSVNEDPVYNDIYVYERVTKKRRSSRQPSRRQPSHNFEDNNYNNGSGDDNNNNNS</sequence>
<comment type="caution">
    <text evidence="1">The sequence shown here is derived from an EMBL/GenBank/DDBJ whole genome shotgun (WGS) entry which is preliminary data.</text>
</comment>
<evidence type="ECO:0000313" key="1">
    <source>
        <dbReference type="EMBL" id="CAG8755784.1"/>
    </source>
</evidence>
<dbReference type="Proteomes" id="UP000789920">
    <property type="component" value="Unassembled WGS sequence"/>
</dbReference>
<evidence type="ECO:0000313" key="2">
    <source>
        <dbReference type="Proteomes" id="UP000789920"/>
    </source>
</evidence>
<proteinExistence type="predicted"/>
<keyword evidence="2" id="KW-1185">Reference proteome</keyword>
<dbReference type="EMBL" id="CAJVQC010034166">
    <property type="protein sequence ID" value="CAG8755784.1"/>
    <property type="molecule type" value="Genomic_DNA"/>
</dbReference>
<gene>
    <name evidence="1" type="ORF">RPERSI_LOCUS14663</name>
</gene>